<dbReference type="InterPro" id="IPR000917">
    <property type="entry name" value="Sulfatase_N"/>
</dbReference>
<evidence type="ECO:0000256" key="6">
    <source>
        <dbReference type="SAM" id="SignalP"/>
    </source>
</evidence>
<dbReference type="PANTHER" id="PTHR42693">
    <property type="entry name" value="ARYLSULFATASE FAMILY MEMBER"/>
    <property type="match status" value="1"/>
</dbReference>
<feature type="chain" id="PRO_5045937093" evidence="6">
    <location>
        <begin position="19"/>
        <end position="527"/>
    </location>
</feature>
<dbReference type="CDD" id="cd16143">
    <property type="entry name" value="ARS_like"/>
    <property type="match status" value="1"/>
</dbReference>
<dbReference type="Pfam" id="PF00884">
    <property type="entry name" value="Sulfatase"/>
    <property type="match status" value="1"/>
</dbReference>
<feature type="signal peptide" evidence="6">
    <location>
        <begin position="1"/>
        <end position="18"/>
    </location>
</feature>
<dbReference type="EMBL" id="CP117812">
    <property type="protein sequence ID" value="WDE99257.1"/>
    <property type="molecule type" value="Genomic_DNA"/>
</dbReference>
<evidence type="ECO:0000313" key="8">
    <source>
        <dbReference type="EMBL" id="WDE99257.1"/>
    </source>
</evidence>
<evidence type="ECO:0000256" key="2">
    <source>
        <dbReference type="ARBA" id="ARBA00022723"/>
    </source>
</evidence>
<evidence type="ECO:0000256" key="4">
    <source>
        <dbReference type="ARBA" id="ARBA00022837"/>
    </source>
</evidence>
<dbReference type="InterPro" id="IPR017850">
    <property type="entry name" value="Alkaline_phosphatase_core_sf"/>
</dbReference>
<evidence type="ECO:0000256" key="5">
    <source>
        <dbReference type="SAM" id="MobiDB-lite"/>
    </source>
</evidence>
<comment type="similarity">
    <text evidence="1">Belongs to the sulfatase family.</text>
</comment>
<dbReference type="Gene3D" id="3.40.720.10">
    <property type="entry name" value="Alkaline Phosphatase, subunit A"/>
    <property type="match status" value="1"/>
</dbReference>
<dbReference type="PROSITE" id="PS00523">
    <property type="entry name" value="SULFATASE_1"/>
    <property type="match status" value="1"/>
</dbReference>
<dbReference type="Gene3D" id="3.30.1120.10">
    <property type="match status" value="1"/>
</dbReference>
<keyword evidence="4" id="KW-0106">Calcium</keyword>
<sequence>MKSLYFIAAILFTGLCSAQEKPNIIFILADDMGYGDMSNAGGIIPTPNCDRMAAEGMKFTDAHTSSSVCSPTRYGILTGRYNWRSKLKKSVLSGTSPALIPKERVTIANFLKDQGYNTGMVGKWHLGITWQKLANGEIKSPEKSFLKEGYVKKKKRGSYGGGWDIDYSKPAITPTNNGFDYFYGIAASLDMPPYVYIENDRAVEMATHEKGFATPYRPGPAGPSFDASQCLITFAKKSREFIAEQAADKSKPFFLYLPLTSPHTPIVPSAKWRGKSPTKTTYGDFVMETDWVIGEVIAELEKNGIDDNTLIIFTADNGCSPTGSIPEHTALGHKSNGDWRGHKADIFEGGHRVPFLVRWPAKIKSGTLSDSTICTTDFFATAAEATGSTNLIKETIAEDSYSFMADLMQSGTTTRPFIIHHSINGSFAIRQGKWKLNLCAGSGGWSFPRPGKDTKDLAEIQLYNLETDPAEKINLQANHPEIVDKFVNHLAKVIKEGRSTKGAKQSNEGNSPFPKNILSKFPQLVQD</sequence>
<dbReference type="PANTHER" id="PTHR42693:SF53">
    <property type="entry name" value="ENDO-4-O-SULFATASE"/>
    <property type="match status" value="1"/>
</dbReference>
<keyword evidence="2" id="KW-0479">Metal-binding</keyword>
<feature type="region of interest" description="Disordered" evidence="5">
    <location>
        <begin position="497"/>
        <end position="527"/>
    </location>
</feature>
<evidence type="ECO:0000256" key="3">
    <source>
        <dbReference type="ARBA" id="ARBA00022801"/>
    </source>
</evidence>
<keyword evidence="6" id="KW-0732">Signal</keyword>
<proteinExistence type="inferred from homology"/>
<feature type="domain" description="Sulfatase N-terminal" evidence="7">
    <location>
        <begin position="22"/>
        <end position="387"/>
    </location>
</feature>
<protein>
    <submittedName>
        <fullName evidence="8">Arylsulfatase</fullName>
    </submittedName>
</protein>
<gene>
    <name evidence="8" type="ORF">PQO03_15585</name>
</gene>
<keyword evidence="9" id="KW-1185">Reference proteome</keyword>
<dbReference type="InterPro" id="IPR024607">
    <property type="entry name" value="Sulfatase_CS"/>
</dbReference>
<dbReference type="InterPro" id="IPR050738">
    <property type="entry name" value="Sulfatase"/>
</dbReference>
<evidence type="ECO:0000256" key="1">
    <source>
        <dbReference type="ARBA" id="ARBA00008779"/>
    </source>
</evidence>
<dbReference type="SUPFAM" id="SSF53649">
    <property type="entry name" value="Alkaline phosphatase-like"/>
    <property type="match status" value="1"/>
</dbReference>
<accession>A0ABY7VYS5</accession>
<organism evidence="8 9">
    <name type="scientific">Lentisphaera profundi</name>
    <dbReference type="NCBI Taxonomy" id="1658616"/>
    <lineage>
        <taxon>Bacteria</taxon>
        <taxon>Pseudomonadati</taxon>
        <taxon>Lentisphaerota</taxon>
        <taxon>Lentisphaeria</taxon>
        <taxon>Lentisphaerales</taxon>
        <taxon>Lentisphaeraceae</taxon>
        <taxon>Lentisphaera</taxon>
    </lineage>
</organism>
<evidence type="ECO:0000313" key="9">
    <source>
        <dbReference type="Proteomes" id="UP001214250"/>
    </source>
</evidence>
<keyword evidence="3" id="KW-0378">Hydrolase</keyword>
<reference evidence="8 9" key="1">
    <citation type="submission" date="2023-02" db="EMBL/GenBank/DDBJ databases">
        <title>Genome sequence of Lentisphaera profundi SAORIC-696.</title>
        <authorList>
            <person name="Kim e."/>
            <person name="Cho J.-C."/>
            <person name="Choi A."/>
            <person name="Kang I."/>
        </authorList>
    </citation>
    <scope>NUCLEOTIDE SEQUENCE [LARGE SCALE GENOMIC DNA]</scope>
    <source>
        <strain evidence="8 9">SAORIC-696</strain>
    </source>
</reference>
<dbReference type="RefSeq" id="WP_274154117.1">
    <property type="nucleotide sequence ID" value="NZ_CP117812.1"/>
</dbReference>
<evidence type="ECO:0000259" key="7">
    <source>
        <dbReference type="Pfam" id="PF00884"/>
    </source>
</evidence>
<dbReference type="PROSITE" id="PS00149">
    <property type="entry name" value="SULFATASE_2"/>
    <property type="match status" value="1"/>
</dbReference>
<name>A0ABY7VYS5_9BACT</name>
<dbReference type="Proteomes" id="UP001214250">
    <property type="component" value="Chromosome 2"/>
</dbReference>